<reference evidence="5" key="2">
    <citation type="submission" date="2020-09" db="EMBL/GenBank/DDBJ databases">
        <authorList>
            <person name="Sun Q."/>
            <person name="Ohkuma M."/>
        </authorList>
    </citation>
    <scope>NUCLEOTIDE SEQUENCE</scope>
    <source>
        <strain evidence="5">JCM 4234</strain>
    </source>
</reference>
<sequence length="176" mass="19340">MERADLHDKDTVFTRTGDFADRDAFTAAGWCAMERSLEVVGTRSAMMLVREAFYGGRRFDDLVRRTGLAETVASKRLRQLVADGLMERRPYRVPGARTRHEYVLTERGRSLFPLFVALMNWGSATDGGRGGVELAHAGCGEALLPAVRCAAGHDVGIEETEARLVASRPAADEPSR</sequence>
<dbReference type="InterPro" id="IPR036388">
    <property type="entry name" value="WH-like_DNA-bd_sf"/>
</dbReference>
<proteinExistence type="predicted"/>
<keyword evidence="1" id="KW-0805">Transcription regulation</keyword>
<evidence type="ECO:0000259" key="4">
    <source>
        <dbReference type="PROSITE" id="PS51118"/>
    </source>
</evidence>
<dbReference type="PROSITE" id="PS51118">
    <property type="entry name" value="HTH_HXLR"/>
    <property type="match status" value="1"/>
</dbReference>
<keyword evidence="6" id="KW-1185">Reference proteome</keyword>
<dbReference type="Pfam" id="PF01638">
    <property type="entry name" value="HxlR"/>
    <property type="match status" value="1"/>
</dbReference>
<dbReference type="Gene3D" id="1.10.10.10">
    <property type="entry name" value="Winged helix-like DNA-binding domain superfamily/Winged helix DNA-binding domain"/>
    <property type="match status" value="1"/>
</dbReference>
<accession>A0A918G9Y7</accession>
<dbReference type="SUPFAM" id="SSF46785">
    <property type="entry name" value="Winged helix' DNA-binding domain"/>
    <property type="match status" value="1"/>
</dbReference>
<comment type="caution">
    <text evidence="5">The sequence shown here is derived from an EMBL/GenBank/DDBJ whole genome shotgun (WGS) entry which is preliminary data.</text>
</comment>
<dbReference type="PANTHER" id="PTHR33204">
    <property type="entry name" value="TRANSCRIPTIONAL REGULATOR, MARR FAMILY"/>
    <property type="match status" value="1"/>
</dbReference>
<dbReference type="GO" id="GO:0003677">
    <property type="term" value="F:DNA binding"/>
    <property type="evidence" value="ECO:0007669"/>
    <property type="project" value="UniProtKB-KW"/>
</dbReference>
<name>A0A918G9Y7_STRGD</name>
<protein>
    <submittedName>
        <fullName evidence="5">Transcriptional regulator family protein</fullName>
    </submittedName>
</protein>
<dbReference type="InterPro" id="IPR036390">
    <property type="entry name" value="WH_DNA-bd_sf"/>
</dbReference>
<keyword evidence="2" id="KW-0238">DNA-binding</keyword>
<evidence type="ECO:0000256" key="3">
    <source>
        <dbReference type="ARBA" id="ARBA00023163"/>
    </source>
</evidence>
<dbReference type="InterPro" id="IPR002577">
    <property type="entry name" value="HTH_HxlR"/>
</dbReference>
<evidence type="ECO:0000313" key="6">
    <source>
        <dbReference type="Proteomes" id="UP000653493"/>
    </source>
</evidence>
<keyword evidence="3" id="KW-0804">Transcription</keyword>
<dbReference type="AlphaFoldDB" id="A0A918G9Y7"/>
<organism evidence="5 6">
    <name type="scientific">Streptomyces griseoviridis</name>
    <dbReference type="NCBI Taxonomy" id="45398"/>
    <lineage>
        <taxon>Bacteria</taxon>
        <taxon>Bacillati</taxon>
        <taxon>Actinomycetota</taxon>
        <taxon>Actinomycetes</taxon>
        <taxon>Kitasatosporales</taxon>
        <taxon>Streptomycetaceae</taxon>
        <taxon>Streptomyces</taxon>
    </lineage>
</organism>
<dbReference type="EMBL" id="BMSL01000002">
    <property type="protein sequence ID" value="GGS24789.1"/>
    <property type="molecule type" value="Genomic_DNA"/>
</dbReference>
<gene>
    <name evidence="5" type="ORF">GCM10010238_11170</name>
</gene>
<feature type="domain" description="HTH hxlR-type" evidence="4">
    <location>
        <begin position="31"/>
        <end position="130"/>
    </location>
</feature>
<evidence type="ECO:0000313" key="5">
    <source>
        <dbReference type="EMBL" id="GGS24789.1"/>
    </source>
</evidence>
<dbReference type="Proteomes" id="UP000653493">
    <property type="component" value="Unassembled WGS sequence"/>
</dbReference>
<evidence type="ECO:0000256" key="2">
    <source>
        <dbReference type="ARBA" id="ARBA00023125"/>
    </source>
</evidence>
<reference evidence="5" key="1">
    <citation type="journal article" date="2014" name="Int. J. Syst. Evol. Microbiol.">
        <title>Complete genome sequence of Corynebacterium casei LMG S-19264T (=DSM 44701T), isolated from a smear-ripened cheese.</title>
        <authorList>
            <consortium name="US DOE Joint Genome Institute (JGI-PGF)"/>
            <person name="Walter F."/>
            <person name="Albersmeier A."/>
            <person name="Kalinowski J."/>
            <person name="Ruckert C."/>
        </authorList>
    </citation>
    <scope>NUCLEOTIDE SEQUENCE</scope>
    <source>
        <strain evidence="5">JCM 4234</strain>
    </source>
</reference>
<evidence type="ECO:0000256" key="1">
    <source>
        <dbReference type="ARBA" id="ARBA00023015"/>
    </source>
</evidence>
<dbReference type="PANTHER" id="PTHR33204:SF18">
    <property type="entry name" value="TRANSCRIPTIONAL REGULATORY PROTEIN"/>
    <property type="match status" value="1"/>
</dbReference>